<evidence type="ECO:0000313" key="6">
    <source>
        <dbReference type="Proteomes" id="UP000649179"/>
    </source>
</evidence>
<dbReference type="SUPFAM" id="SSF46785">
    <property type="entry name" value="Winged helix' DNA-binding domain"/>
    <property type="match status" value="1"/>
</dbReference>
<dbReference type="NCBIfam" id="NF033788">
    <property type="entry name" value="HTH_metalloreg"/>
    <property type="match status" value="1"/>
</dbReference>
<evidence type="ECO:0000256" key="2">
    <source>
        <dbReference type="ARBA" id="ARBA00023125"/>
    </source>
</evidence>
<dbReference type="InterPro" id="IPR011991">
    <property type="entry name" value="ArsR-like_HTH"/>
</dbReference>
<accession>A0A917F5A3</accession>
<sequence>MPENAAPEDFTVAAEIFRLLADPTRVGLLHALSASEELSVGDLASYVGRRQTAVSQHLARLRMARLVTTRREGTTVLYRLVNDHVRALVLDGVHHAEHLGPGVPAHHRPD</sequence>
<dbReference type="PANTHER" id="PTHR43132">
    <property type="entry name" value="ARSENICAL RESISTANCE OPERON REPRESSOR ARSR-RELATED"/>
    <property type="match status" value="1"/>
</dbReference>
<keyword evidence="1" id="KW-0805">Transcription regulation</keyword>
<dbReference type="InterPro" id="IPR001845">
    <property type="entry name" value="HTH_ArsR_DNA-bd_dom"/>
</dbReference>
<dbReference type="SMART" id="SM00418">
    <property type="entry name" value="HTH_ARSR"/>
    <property type="match status" value="1"/>
</dbReference>
<dbReference type="GO" id="GO:0003677">
    <property type="term" value="F:DNA binding"/>
    <property type="evidence" value="ECO:0007669"/>
    <property type="project" value="UniProtKB-KW"/>
</dbReference>
<keyword evidence="2" id="KW-0238">DNA-binding</keyword>
<dbReference type="Gene3D" id="1.10.10.10">
    <property type="entry name" value="Winged helix-like DNA-binding domain superfamily/Winged helix DNA-binding domain"/>
    <property type="match status" value="1"/>
</dbReference>
<dbReference type="Proteomes" id="UP000649179">
    <property type="component" value="Unassembled WGS sequence"/>
</dbReference>
<keyword evidence="6" id="KW-1185">Reference proteome</keyword>
<evidence type="ECO:0000259" key="4">
    <source>
        <dbReference type="PROSITE" id="PS50987"/>
    </source>
</evidence>
<dbReference type="CDD" id="cd00090">
    <property type="entry name" value="HTH_ARSR"/>
    <property type="match status" value="1"/>
</dbReference>
<dbReference type="EMBL" id="BMKQ01000001">
    <property type="protein sequence ID" value="GGF48063.1"/>
    <property type="molecule type" value="Genomic_DNA"/>
</dbReference>
<gene>
    <name evidence="5" type="ORF">GCM10011519_22580</name>
</gene>
<protein>
    <submittedName>
        <fullName evidence="5">Transcriptional regulator</fullName>
    </submittedName>
</protein>
<name>A0A917F5A3_9ACTN</name>
<reference evidence="5" key="2">
    <citation type="submission" date="2020-09" db="EMBL/GenBank/DDBJ databases">
        <authorList>
            <person name="Sun Q."/>
            <person name="Zhou Y."/>
        </authorList>
    </citation>
    <scope>NUCLEOTIDE SEQUENCE</scope>
    <source>
        <strain evidence="5">CGMCC 1.16067</strain>
    </source>
</reference>
<reference evidence="5" key="1">
    <citation type="journal article" date="2014" name="Int. J. Syst. Evol. Microbiol.">
        <title>Complete genome sequence of Corynebacterium casei LMG S-19264T (=DSM 44701T), isolated from a smear-ripened cheese.</title>
        <authorList>
            <consortium name="US DOE Joint Genome Institute (JGI-PGF)"/>
            <person name="Walter F."/>
            <person name="Albersmeier A."/>
            <person name="Kalinowski J."/>
            <person name="Ruckert C."/>
        </authorList>
    </citation>
    <scope>NUCLEOTIDE SEQUENCE</scope>
    <source>
        <strain evidence="5">CGMCC 1.16067</strain>
    </source>
</reference>
<evidence type="ECO:0000256" key="3">
    <source>
        <dbReference type="ARBA" id="ARBA00023163"/>
    </source>
</evidence>
<dbReference type="GO" id="GO:0003700">
    <property type="term" value="F:DNA-binding transcription factor activity"/>
    <property type="evidence" value="ECO:0007669"/>
    <property type="project" value="InterPro"/>
</dbReference>
<organism evidence="5 6">
    <name type="scientific">Marmoricola endophyticus</name>
    <dbReference type="NCBI Taxonomy" id="2040280"/>
    <lineage>
        <taxon>Bacteria</taxon>
        <taxon>Bacillati</taxon>
        <taxon>Actinomycetota</taxon>
        <taxon>Actinomycetes</taxon>
        <taxon>Propionibacteriales</taxon>
        <taxon>Nocardioidaceae</taxon>
        <taxon>Marmoricola</taxon>
    </lineage>
</organism>
<proteinExistence type="predicted"/>
<dbReference type="InterPro" id="IPR036388">
    <property type="entry name" value="WH-like_DNA-bd_sf"/>
</dbReference>
<evidence type="ECO:0000256" key="1">
    <source>
        <dbReference type="ARBA" id="ARBA00023015"/>
    </source>
</evidence>
<dbReference type="InterPro" id="IPR036390">
    <property type="entry name" value="WH_DNA-bd_sf"/>
</dbReference>
<dbReference type="PANTHER" id="PTHR43132:SF8">
    <property type="entry name" value="HTH-TYPE TRANSCRIPTIONAL REGULATOR KMTR"/>
    <property type="match status" value="1"/>
</dbReference>
<dbReference type="PRINTS" id="PR00778">
    <property type="entry name" value="HTHARSR"/>
</dbReference>
<dbReference type="InterPro" id="IPR051011">
    <property type="entry name" value="Metal_resp_trans_reg"/>
</dbReference>
<dbReference type="RefSeq" id="WP_188779856.1">
    <property type="nucleotide sequence ID" value="NZ_BMKQ01000001.1"/>
</dbReference>
<comment type="caution">
    <text evidence="5">The sequence shown here is derived from an EMBL/GenBank/DDBJ whole genome shotgun (WGS) entry which is preliminary data.</text>
</comment>
<dbReference type="PROSITE" id="PS50987">
    <property type="entry name" value="HTH_ARSR_2"/>
    <property type="match status" value="1"/>
</dbReference>
<dbReference type="AlphaFoldDB" id="A0A917F5A3"/>
<keyword evidence="3" id="KW-0804">Transcription</keyword>
<feature type="domain" description="HTH arsR-type" evidence="4">
    <location>
        <begin position="5"/>
        <end position="100"/>
    </location>
</feature>
<evidence type="ECO:0000313" key="5">
    <source>
        <dbReference type="EMBL" id="GGF48063.1"/>
    </source>
</evidence>
<dbReference type="Pfam" id="PF01022">
    <property type="entry name" value="HTH_5"/>
    <property type="match status" value="1"/>
</dbReference>